<dbReference type="RefSeq" id="WP_092684295.1">
    <property type="nucleotide sequence ID" value="NZ_FNMZ01000008.1"/>
</dbReference>
<evidence type="ECO:0000256" key="2">
    <source>
        <dbReference type="ARBA" id="ARBA00022729"/>
    </source>
</evidence>
<dbReference type="Proteomes" id="UP000199118">
    <property type="component" value="Unassembled WGS sequence"/>
</dbReference>
<dbReference type="Gene3D" id="3.40.190.170">
    <property type="entry name" value="Bacterial extracellular solute-binding protein, family 7"/>
    <property type="match status" value="1"/>
</dbReference>
<dbReference type="InterPro" id="IPR018389">
    <property type="entry name" value="DctP_fam"/>
</dbReference>
<dbReference type="GO" id="GO:0042597">
    <property type="term" value="C:periplasmic space"/>
    <property type="evidence" value="ECO:0007669"/>
    <property type="project" value="UniProtKB-SubCell"/>
</dbReference>
<dbReference type="PANTHER" id="PTHR33376:SF4">
    <property type="entry name" value="SIALIC ACID-BINDING PERIPLASMIC PROTEIN SIAP"/>
    <property type="match status" value="1"/>
</dbReference>
<sequence>MRNTVKTLLAAAAAFAFAAPAAAADYTLKMSIDGGPSHHRTKVAEQWVKDVAAATDGKLEIELFHSAQLFKDRDVPRALRQGALDIGMPGNWVLGGLDPNNDIFLLPMFYGIPIEEMHKISDGPVGEVLGQTLAEKLNIRIIGKWLDHGYSDLHATYPVESSADLAGKRVRSFGGAGTEARIRAFDGDPVLIPWADVPLALSQGNFDAMYSVSASVSSAKLWDAGITYTVAENAFFHQYLPMISESALEGLPEALAAAIFDTWAENVEAYRAMTAAASEDALSVLEANGITVVRPAPADLAASREMLMETQPALVEQLNIDPALVEQAIKDISAVN</sequence>
<gene>
    <name evidence="5" type="ORF">SAMN05444336_108147</name>
</gene>
<dbReference type="STRING" id="356660.SAMN05444336_108147"/>
<accession>A0A1H3DTQ1</accession>
<keyword evidence="6" id="KW-1185">Reference proteome</keyword>
<evidence type="ECO:0000313" key="6">
    <source>
        <dbReference type="Proteomes" id="UP000199118"/>
    </source>
</evidence>
<dbReference type="PANTHER" id="PTHR33376">
    <property type="match status" value="1"/>
</dbReference>
<comment type="subcellular location">
    <subcellularLocation>
        <location evidence="1">Periplasm</location>
    </subcellularLocation>
</comment>
<dbReference type="Pfam" id="PF03480">
    <property type="entry name" value="DctP"/>
    <property type="match status" value="1"/>
</dbReference>
<organism evidence="5 6">
    <name type="scientific">Albimonas donghaensis</name>
    <dbReference type="NCBI Taxonomy" id="356660"/>
    <lineage>
        <taxon>Bacteria</taxon>
        <taxon>Pseudomonadati</taxon>
        <taxon>Pseudomonadota</taxon>
        <taxon>Alphaproteobacteria</taxon>
        <taxon>Rhodobacterales</taxon>
        <taxon>Paracoccaceae</taxon>
        <taxon>Albimonas</taxon>
    </lineage>
</organism>
<evidence type="ECO:0000313" key="5">
    <source>
        <dbReference type="EMBL" id="SDX69785.1"/>
    </source>
</evidence>
<dbReference type="SUPFAM" id="SSF53850">
    <property type="entry name" value="Periplasmic binding protein-like II"/>
    <property type="match status" value="1"/>
</dbReference>
<protein>
    <submittedName>
        <fullName evidence="5">TRAP-type C4-dicarboxylate transport system, substrate-binding protein</fullName>
    </submittedName>
</protein>
<name>A0A1H3DTQ1_9RHOB</name>
<evidence type="ECO:0000256" key="3">
    <source>
        <dbReference type="ARBA" id="ARBA00022764"/>
    </source>
</evidence>
<keyword evidence="2 4" id="KW-0732">Signal</keyword>
<evidence type="ECO:0000256" key="1">
    <source>
        <dbReference type="ARBA" id="ARBA00004418"/>
    </source>
</evidence>
<dbReference type="NCBIfam" id="NF037995">
    <property type="entry name" value="TRAP_S1"/>
    <property type="match status" value="1"/>
</dbReference>
<dbReference type="OrthoDB" id="9803763at2"/>
<feature type="chain" id="PRO_5011547140" evidence="4">
    <location>
        <begin position="24"/>
        <end position="336"/>
    </location>
</feature>
<dbReference type="InterPro" id="IPR038404">
    <property type="entry name" value="TRAP_DctP_sf"/>
</dbReference>
<evidence type="ECO:0000256" key="4">
    <source>
        <dbReference type="SAM" id="SignalP"/>
    </source>
</evidence>
<keyword evidence="3" id="KW-0574">Periplasm</keyword>
<feature type="signal peptide" evidence="4">
    <location>
        <begin position="1"/>
        <end position="23"/>
    </location>
</feature>
<dbReference type="AlphaFoldDB" id="A0A1H3DTQ1"/>
<proteinExistence type="predicted"/>
<dbReference type="GO" id="GO:0055085">
    <property type="term" value="P:transmembrane transport"/>
    <property type="evidence" value="ECO:0007669"/>
    <property type="project" value="InterPro"/>
</dbReference>
<reference evidence="5 6" key="1">
    <citation type="submission" date="2016-10" db="EMBL/GenBank/DDBJ databases">
        <authorList>
            <person name="de Groot N.N."/>
        </authorList>
    </citation>
    <scope>NUCLEOTIDE SEQUENCE [LARGE SCALE GENOMIC DNA]</scope>
    <source>
        <strain evidence="5 6">DSM 17890</strain>
    </source>
</reference>
<dbReference type="EMBL" id="FNMZ01000008">
    <property type="protein sequence ID" value="SDX69785.1"/>
    <property type="molecule type" value="Genomic_DNA"/>
</dbReference>